<feature type="transmembrane region" description="Helical" evidence="2">
    <location>
        <begin position="78"/>
        <end position="97"/>
    </location>
</feature>
<keyword evidence="2" id="KW-0472">Membrane</keyword>
<feature type="non-terminal residue" evidence="3">
    <location>
        <position position="102"/>
    </location>
</feature>
<gene>
    <name evidence="3" type="primary">ORF11746</name>
</gene>
<name>A0A0B6Y5L9_9EUPU</name>
<evidence type="ECO:0000256" key="2">
    <source>
        <dbReference type="SAM" id="Phobius"/>
    </source>
</evidence>
<feature type="compositionally biased region" description="Basic and acidic residues" evidence="1">
    <location>
        <begin position="51"/>
        <end position="66"/>
    </location>
</feature>
<accession>A0A0B6Y5L9</accession>
<protein>
    <submittedName>
        <fullName evidence="3">Uncharacterized protein</fullName>
    </submittedName>
</protein>
<organism evidence="3">
    <name type="scientific">Arion vulgaris</name>
    <dbReference type="NCBI Taxonomy" id="1028688"/>
    <lineage>
        <taxon>Eukaryota</taxon>
        <taxon>Metazoa</taxon>
        <taxon>Spiralia</taxon>
        <taxon>Lophotrochozoa</taxon>
        <taxon>Mollusca</taxon>
        <taxon>Gastropoda</taxon>
        <taxon>Heterobranchia</taxon>
        <taxon>Euthyneura</taxon>
        <taxon>Panpulmonata</taxon>
        <taxon>Eupulmonata</taxon>
        <taxon>Stylommatophora</taxon>
        <taxon>Helicina</taxon>
        <taxon>Arionoidea</taxon>
        <taxon>Arionidae</taxon>
        <taxon>Arion</taxon>
    </lineage>
</organism>
<dbReference type="EMBL" id="HACG01003950">
    <property type="protein sequence ID" value="CEK50815.1"/>
    <property type="molecule type" value="Transcribed_RNA"/>
</dbReference>
<keyword evidence="2" id="KW-0812">Transmembrane</keyword>
<sequence>DSIINDTRDNCFHDTRDINRNDAGFTSFHDTGGADVNLIANDRNIHSRNLKRNDDKEDDTKDRDTPADEFDVPIDRGWAWVIVGACFGMHVLVLGGVKSFGV</sequence>
<dbReference type="AlphaFoldDB" id="A0A0B6Y5L9"/>
<feature type="region of interest" description="Disordered" evidence="1">
    <location>
        <begin position="49"/>
        <end position="68"/>
    </location>
</feature>
<proteinExistence type="predicted"/>
<keyword evidence="2" id="KW-1133">Transmembrane helix</keyword>
<feature type="non-terminal residue" evidence="3">
    <location>
        <position position="1"/>
    </location>
</feature>
<evidence type="ECO:0000313" key="3">
    <source>
        <dbReference type="EMBL" id="CEK50815.1"/>
    </source>
</evidence>
<reference evidence="3" key="1">
    <citation type="submission" date="2014-12" db="EMBL/GenBank/DDBJ databases">
        <title>Insight into the proteome of Arion vulgaris.</title>
        <authorList>
            <person name="Aradska J."/>
            <person name="Bulat T."/>
            <person name="Smidak R."/>
            <person name="Sarate P."/>
            <person name="Gangsoo J."/>
            <person name="Sialana F."/>
            <person name="Bilban M."/>
            <person name="Lubec G."/>
        </authorList>
    </citation>
    <scope>NUCLEOTIDE SEQUENCE</scope>
    <source>
        <tissue evidence="3">Skin</tissue>
    </source>
</reference>
<evidence type="ECO:0000256" key="1">
    <source>
        <dbReference type="SAM" id="MobiDB-lite"/>
    </source>
</evidence>